<dbReference type="PANTHER" id="PTHR21716:SF62">
    <property type="entry name" value="TRANSPORT PROTEIN YDBI-RELATED"/>
    <property type="match status" value="1"/>
</dbReference>
<feature type="transmembrane region" description="Helical" evidence="7">
    <location>
        <begin position="257"/>
        <end position="278"/>
    </location>
</feature>
<feature type="transmembrane region" description="Helical" evidence="7">
    <location>
        <begin position="66"/>
        <end position="86"/>
    </location>
</feature>
<evidence type="ECO:0000256" key="3">
    <source>
        <dbReference type="ARBA" id="ARBA00022692"/>
    </source>
</evidence>
<dbReference type="RefSeq" id="WP_135477261.1">
    <property type="nucleotide sequence ID" value="NZ_SIJK02000007.1"/>
</dbReference>
<proteinExistence type="inferred from homology"/>
<feature type="transmembrane region" description="Helical" evidence="7">
    <location>
        <begin position="166"/>
        <end position="190"/>
    </location>
</feature>
<comment type="subcellular location">
    <subcellularLocation>
        <location evidence="1">Membrane</location>
        <topology evidence="1">Multi-pass membrane protein</topology>
    </subcellularLocation>
</comment>
<gene>
    <name evidence="8" type="ORF">EYB53_005780</name>
</gene>
<reference evidence="8 9" key="1">
    <citation type="submission" date="2021-03" db="EMBL/GenBank/DDBJ databases">
        <authorList>
            <person name="Grouzdev D.S."/>
        </authorList>
    </citation>
    <scope>NUCLEOTIDE SEQUENCE [LARGE SCALE GENOMIC DNA]</scope>
    <source>
        <strain evidence="8 9">M50-1</strain>
    </source>
</reference>
<evidence type="ECO:0000256" key="6">
    <source>
        <dbReference type="SAM" id="MobiDB-lite"/>
    </source>
</evidence>
<evidence type="ECO:0000256" key="4">
    <source>
        <dbReference type="ARBA" id="ARBA00022989"/>
    </source>
</evidence>
<dbReference type="Pfam" id="PF01594">
    <property type="entry name" value="AI-2E_transport"/>
    <property type="match status" value="1"/>
</dbReference>
<evidence type="ECO:0000256" key="2">
    <source>
        <dbReference type="ARBA" id="ARBA00009773"/>
    </source>
</evidence>
<dbReference type="PANTHER" id="PTHR21716">
    <property type="entry name" value="TRANSMEMBRANE PROTEIN"/>
    <property type="match status" value="1"/>
</dbReference>
<dbReference type="InterPro" id="IPR002549">
    <property type="entry name" value="AI-2E-like"/>
</dbReference>
<feature type="transmembrane region" description="Helical" evidence="7">
    <location>
        <begin position="12"/>
        <end position="31"/>
    </location>
</feature>
<organism evidence="8 9">
    <name type="scientific">Candidatus Chloroploca mongolica</name>
    <dbReference type="NCBI Taxonomy" id="2528176"/>
    <lineage>
        <taxon>Bacteria</taxon>
        <taxon>Bacillati</taxon>
        <taxon>Chloroflexota</taxon>
        <taxon>Chloroflexia</taxon>
        <taxon>Chloroflexales</taxon>
        <taxon>Chloroflexineae</taxon>
        <taxon>Oscillochloridaceae</taxon>
        <taxon>Candidatus Chloroploca</taxon>
    </lineage>
</organism>
<feature type="compositionally biased region" description="Acidic residues" evidence="6">
    <location>
        <begin position="401"/>
        <end position="414"/>
    </location>
</feature>
<name>A0ABS4D6Z8_9CHLR</name>
<accession>A0ABS4D6Z8</accession>
<keyword evidence="5 7" id="KW-0472">Membrane</keyword>
<comment type="similarity">
    <text evidence="2">Belongs to the autoinducer-2 exporter (AI-2E) (TC 2.A.86) family.</text>
</comment>
<keyword evidence="9" id="KW-1185">Reference proteome</keyword>
<dbReference type="EMBL" id="SIJK02000007">
    <property type="protein sequence ID" value="MBP1465211.1"/>
    <property type="molecule type" value="Genomic_DNA"/>
</dbReference>
<dbReference type="Proteomes" id="UP001193081">
    <property type="component" value="Unassembled WGS sequence"/>
</dbReference>
<evidence type="ECO:0000313" key="9">
    <source>
        <dbReference type="Proteomes" id="UP001193081"/>
    </source>
</evidence>
<feature type="transmembrane region" description="Helical" evidence="7">
    <location>
        <begin position="37"/>
        <end position="54"/>
    </location>
</feature>
<evidence type="ECO:0000256" key="5">
    <source>
        <dbReference type="ARBA" id="ARBA00023136"/>
    </source>
</evidence>
<feature type="transmembrane region" description="Helical" evidence="7">
    <location>
        <begin position="231"/>
        <end position="251"/>
    </location>
</feature>
<feature type="region of interest" description="Disordered" evidence="6">
    <location>
        <begin position="392"/>
        <end position="414"/>
    </location>
</feature>
<protein>
    <submittedName>
        <fullName evidence="8">AI-2E family transporter</fullName>
    </submittedName>
</protein>
<keyword evidence="4 7" id="KW-1133">Transmembrane helix</keyword>
<evidence type="ECO:0000256" key="1">
    <source>
        <dbReference type="ARBA" id="ARBA00004141"/>
    </source>
</evidence>
<sequence>MRTFLARFTARDVSRWALVLAALYIIGWMIVQAMSALLPFIFGAILAYLFLPLVNRFNPHMPRWVAILLVYLIVLGFVATFFGFLVPPLVDQVGQLIRAIPDIQVIQRWVTTLIDEYEQLLASLPEEMRNEVRSSVTEIIAQAATTLRTNFIGYVQGVGNFLIDSVFSVVNTVSFLLGFFLIPFWLFYVLMDQQEGRDKLDRWLPTWIRTDFWTVLTIIDYDFSGYLRGQLLLGAAVGSAAGIGLLALNLVGFEIPYVLLLAVIAGVTELVPIIGPILGSIPAILLGFLDSPTTGIAVLILYVVIQQLENNFLVPRIVGESVGLHPAILMILLVVGAQVFGIIGAILSAPVGAVARDTFSYIYGRLQEPPREAGLLPKRMHLAGMPLLVLGPQPKRVPEQEPAEVEAAEDDKEA</sequence>
<feature type="transmembrane region" description="Helical" evidence="7">
    <location>
        <begin position="285"/>
        <end position="305"/>
    </location>
</feature>
<comment type="caution">
    <text evidence="8">The sequence shown here is derived from an EMBL/GenBank/DDBJ whole genome shotgun (WGS) entry which is preliminary data.</text>
</comment>
<evidence type="ECO:0000256" key="7">
    <source>
        <dbReference type="SAM" id="Phobius"/>
    </source>
</evidence>
<feature type="transmembrane region" description="Helical" evidence="7">
    <location>
        <begin position="325"/>
        <end position="347"/>
    </location>
</feature>
<keyword evidence="3 7" id="KW-0812">Transmembrane</keyword>
<evidence type="ECO:0000313" key="8">
    <source>
        <dbReference type="EMBL" id="MBP1465211.1"/>
    </source>
</evidence>